<evidence type="ECO:0000313" key="2">
    <source>
        <dbReference type="Proteomes" id="UP001146120"/>
    </source>
</evidence>
<reference evidence="1" key="1">
    <citation type="submission" date="2022-11" db="EMBL/GenBank/DDBJ databases">
        <authorList>
            <person name="Morgan W.R."/>
            <person name="Tartar A."/>
        </authorList>
    </citation>
    <scope>NUCLEOTIDE SEQUENCE</scope>
    <source>
        <strain evidence="1">ARSEF 373</strain>
    </source>
</reference>
<dbReference type="EMBL" id="DAKRPA010000038">
    <property type="protein sequence ID" value="DBA01962.1"/>
    <property type="molecule type" value="Genomic_DNA"/>
</dbReference>
<dbReference type="AlphaFoldDB" id="A0AAV2Z968"/>
<proteinExistence type="predicted"/>
<name>A0AAV2Z968_9STRA</name>
<protein>
    <submittedName>
        <fullName evidence="1">Uncharacterized protein</fullName>
    </submittedName>
</protein>
<gene>
    <name evidence="1" type="ORF">N0F65_006695</name>
</gene>
<organism evidence="1 2">
    <name type="scientific">Lagenidium giganteum</name>
    <dbReference type="NCBI Taxonomy" id="4803"/>
    <lineage>
        <taxon>Eukaryota</taxon>
        <taxon>Sar</taxon>
        <taxon>Stramenopiles</taxon>
        <taxon>Oomycota</taxon>
        <taxon>Peronosporomycetes</taxon>
        <taxon>Pythiales</taxon>
        <taxon>Pythiaceae</taxon>
    </lineage>
</organism>
<evidence type="ECO:0000313" key="1">
    <source>
        <dbReference type="EMBL" id="DBA01962.1"/>
    </source>
</evidence>
<keyword evidence="2" id="KW-1185">Reference proteome</keyword>
<dbReference type="Proteomes" id="UP001146120">
    <property type="component" value="Unassembled WGS sequence"/>
</dbReference>
<comment type="caution">
    <text evidence="1">The sequence shown here is derived from an EMBL/GenBank/DDBJ whole genome shotgun (WGS) entry which is preliminary data.</text>
</comment>
<sequence length="27" mass="2922">MGLCPKKCRVDISGSTSLCRGTIPSRR</sequence>
<reference evidence="1" key="2">
    <citation type="journal article" date="2023" name="Microbiol Resour">
        <title>Decontamination and Annotation of the Draft Genome Sequence of the Oomycete Lagenidium giganteum ARSEF 373.</title>
        <authorList>
            <person name="Morgan W.R."/>
            <person name="Tartar A."/>
        </authorList>
    </citation>
    <scope>NUCLEOTIDE SEQUENCE</scope>
    <source>
        <strain evidence="1">ARSEF 373</strain>
    </source>
</reference>
<accession>A0AAV2Z968</accession>